<proteinExistence type="predicted"/>
<keyword evidence="3" id="KW-1185">Reference proteome</keyword>
<reference evidence="2" key="1">
    <citation type="submission" date="2016-06" db="EMBL/GenBank/DDBJ databases">
        <title>Pandoraea oxalativorans DSM 23570 Genome Sequencing.</title>
        <authorList>
            <person name="Ee R."/>
            <person name="Lim Y.-L."/>
            <person name="Yong D."/>
            <person name="Yin W.-F."/>
            <person name="Chan K.-G."/>
        </authorList>
    </citation>
    <scope>NUCLEOTIDE SEQUENCE</scope>
    <source>
        <strain evidence="2">DSM 23570</strain>
        <plasmid evidence="2">pPO70-3</plasmid>
    </source>
</reference>
<feature type="compositionally biased region" description="Basic and acidic residues" evidence="1">
    <location>
        <begin position="17"/>
        <end position="32"/>
    </location>
</feature>
<keyword evidence="2" id="KW-0614">Plasmid</keyword>
<evidence type="ECO:0000313" key="2">
    <source>
        <dbReference type="EMBL" id="AKK25065.2"/>
    </source>
</evidence>
<geneLocation type="plasmid" evidence="2 3">
    <name>pPO70-3</name>
</geneLocation>
<dbReference type="KEGG" id="pox:MB84_30490"/>
<sequence>MPTALPQASPALMDGTSRADRWDDEPVPRPEPLRGAARDLASVAKLPGGFDRRRALRGPAELMQPGRNDAMTHHAVVSPAG</sequence>
<gene>
    <name evidence="2" type="ORF">MB84_30490</name>
</gene>
<dbReference type="AlphaFoldDB" id="A0A0G3IIZ0"/>
<dbReference type="EMBL" id="CP011520">
    <property type="protein sequence ID" value="AKK25065.2"/>
    <property type="molecule type" value="Genomic_DNA"/>
</dbReference>
<protein>
    <submittedName>
        <fullName evidence="2">Uncharacterized protein</fullName>
    </submittedName>
</protein>
<accession>A0A0G3IIZ0</accession>
<dbReference type="Proteomes" id="UP000035050">
    <property type="component" value="Plasmid pPO70-3"/>
</dbReference>
<organism evidence="2 3">
    <name type="scientific">Pandoraea oxalativorans</name>
    <dbReference type="NCBI Taxonomy" id="573737"/>
    <lineage>
        <taxon>Bacteria</taxon>
        <taxon>Pseudomonadati</taxon>
        <taxon>Pseudomonadota</taxon>
        <taxon>Betaproteobacteria</taxon>
        <taxon>Burkholderiales</taxon>
        <taxon>Burkholderiaceae</taxon>
        <taxon>Pandoraea</taxon>
    </lineage>
</organism>
<evidence type="ECO:0000313" key="3">
    <source>
        <dbReference type="Proteomes" id="UP000035050"/>
    </source>
</evidence>
<feature type="region of interest" description="Disordered" evidence="1">
    <location>
        <begin position="59"/>
        <end position="81"/>
    </location>
</feature>
<feature type="region of interest" description="Disordered" evidence="1">
    <location>
        <begin position="1"/>
        <end position="39"/>
    </location>
</feature>
<name>A0A0G3IIZ0_9BURK</name>
<evidence type="ECO:0000256" key="1">
    <source>
        <dbReference type="SAM" id="MobiDB-lite"/>
    </source>
</evidence>